<dbReference type="WBParaSite" id="HCON_00100660-00002">
    <property type="protein sequence ID" value="HCON_00100660-00002"/>
    <property type="gene ID" value="HCON_00100660"/>
</dbReference>
<reference evidence="3" key="2">
    <citation type="submission" date="2013-05" db="EMBL/GenBank/DDBJ databases">
        <title>The genome and transcriptome of Haemonchus contortus: a key model parasite for drug and vaccine discovery.</title>
        <authorList>
            <person name="Laing R."/>
            <person name="Kikuchi T."/>
            <person name="Martinelli A."/>
            <person name="Tsai I.J."/>
            <person name="Beech R.N."/>
            <person name="Redman E."/>
            <person name="Holroyd N."/>
            <person name="Bartley D.J."/>
            <person name="Beasley H."/>
            <person name="Britton C."/>
            <person name="Curran D."/>
            <person name="Devaney E."/>
            <person name="Gilabert A."/>
            <person name="Jackson F."/>
            <person name="Hunt M."/>
            <person name="Johnston S."/>
            <person name="Kryukov I."/>
            <person name="Li K."/>
            <person name="Morrison A.A."/>
            <person name="Reid A.J."/>
            <person name="Sargison N."/>
            <person name="Saunders G."/>
            <person name="Wasmuth J.D."/>
            <person name="Wolstenholme A."/>
            <person name="Berriman M."/>
            <person name="Gilleard J.S."/>
            <person name="Cotton J.A."/>
        </authorList>
    </citation>
    <scope>NUCLEOTIDE SEQUENCE [LARGE SCALE GENOMIC DNA]</scope>
    <source>
        <strain evidence="3">ISE/inbred ISE</strain>
    </source>
</reference>
<evidence type="ECO:0000313" key="3">
    <source>
        <dbReference type="EMBL" id="CDL95679.1"/>
    </source>
</evidence>
<keyword evidence="2" id="KW-0732">Signal</keyword>
<dbReference type="OrthoDB" id="10413085at2759"/>
<feature type="signal peptide" evidence="2">
    <location>
        <begin position="1"/>
        <end position="16"/>
    </location>
</feature>
<dbReference type="OMA" id="ANNTICP"/>
<reference evidence="3" key="1">
    <citation type="submission" date="2013-03" db="EMBL/GenBank/DDBJ databases">
        <authorList>
            <person name="Aslett M."/>
        </authorList>
    </citation>
    <scope>NUCLEOTIDE SEQUENCE [LARGE SCALE GENOMIC DNA]</scope>
    <source>
        <strain evidence="3">ISE/inbred ISE</strain>
    </source>
</reference>
<evidence type="ECO:0000313" key="5">
    <source>
        <dbReference type="WBParaSite" id="HCON_00100660-00002"/>
    </source>
</evidence>
<feature type="chain" id="PRO_5044739913" evidence="2">
    <location>
        <begin position="17"/>
        <end position="188"/>
    </location>
</feature>
<proteinExistence type="predicted"/>
<evidence type="ECO:0000256" key="1">
    <source>
        <dbReference type="SAM" id="MobiDB-lite"/>
    </source>
</evidence>
<dbReference type="AlphaFoldDB" id="W6NIC9"/>
<dbReference type="EMBL" id="CAVP010059269">
    <property type="protein sequence ID" value="CDL95679.1"/>
    <property type="molecule type" value="Genomic_DNA"/>
</dbReference>
<evidence type="ECO:0000313" key="4">
    <source>
        <dbReference type="Proteomes" id="UP000025227"/>
    </source>
</evidence>
<accession>W6NIC9</accession>
<feature type="compositionally biased region" description="Basic and acidic residues" evidence="1">
    <location>
        <begin position="173"/>
        <end position="188"/>
    </location>
</feature>
<feature type="region of interest" description="Disordered" evidence="1">
    <location>
        <begin position="167"/>
        <end position="188"/>
    </location>
</feature>
<sequence length="188" mass="21924">MRTALLLLAIISTVACEKGKDEVVFHPAIPLGERMRGIRITIPHVKKDEEKETYIFKPLEREEKEPRIIKRTRENEKDTFEGMPLRGSLWRALRKMSSLKRDQVKAKWEILGRLRANEAQIHEIHDLLENAMKKAVEMPRNGWLEPYHPRGLRNHVRLGHLNPLKSKVFQMRSEGKDSSSEEKDTSSN</sequence>
<gene>
    <name evidence="3" type="ORF">HCOI_01555700</name>
</gene>
<evidence type="ECO:0000256" key="2">
    <source>
        <dbReference type="SAM" id="SignalP"/>
    </source>
</evidence>
<dbReference type="Proteomes" id="UP000025227">
    <property type="component" value="Unplaced"/>
</dbReference>
<keyword evidence="4" id="KW-1185">Reference proteome</keyword>
<name>W6NIC9_HAECO</name>
<protein>
    <submittedName>
        <fullName evidence="5">54S ribosomal protein L31, mitochondrial</fullName>
    </submittedName>
</protein>
<reference evidence="5" key="3">
    <citation type="submission" date="2020-12" db="UniProtKB">
        <authorList>
            <consortium name="WormBaseParasite"/>
        </authorList>
    </citation>
    <scope>IDENTIFICATION</scope>
    <source>
        <strain evidence="5">MHco3</strain>
    </source>
</reference>
<dbReference type="PROSITE" id="PS51257">
    <property type="entry name" value="PROKAR_LIPOPROTEIN"/>
    <property type="match status" value="1"/>
</dbReference>
<organism evidence="3">
    <name type="scientific">Haemonchus contortus</name>
    <name type="common">Barber pole worm</name>
    <dbReference type="NCBI Taxonomy" id="6289"/>
    <lineage>
        <taxon>Eukaryota</taxon>
        <taxon>Metazoa</taxon>
        <taxon>Ecdysozoa</taxon>
        <taxon>Nematoda</taxon>
        <taxon>Chromadorea</taxon>
        <taxon>Rhabditida</taxon>
        <taxon>Rhabditina</taxon>
        <taxon>Rhabditomorpha</taxon>
        <taxon>Strongyloidea</taxon>
        <taxon>Trichostrongylidae</taxon>
        <taxon>Haemonchus</taxon>
    </lineage>
</organism>